<feature type="transmembrane region" description="Helical" evidence="2">
    <location>
        <begin position="254"/>
        <end position="276"/>
    </location>
</feature>
<reference evidence="3 4" key="1">
    <citation type="journal article" date="2016" name="Nat. Commun.">
        <title>Ectomycorrhizal ecology is imprinted in the genome of the dominant symbiotic fungus Cenococcum geophilum.</title>
        <authorList>
            <consortium name="DOE Joint Genome Institute"/>
            <person name="Peter M."/>
            <person name="Kohler A."/>
            <person name="Ohm R.A."/>
            <person name="Kuo A."/>
            <person name="Krutzmann J."/>
            <person name="Morin E."/>
            <person name="Arend M."/>
            <person name="Barry K.W."/>
            <person name="Binder M."/>
            <person name="Choi C."/>
            <person name="Clum A."/>
            <person name="Copeland A."/>
            <person name="Grisel N."/>
            <person name="Haridas S."/>
            <person name="Kipfer T."/>
            <person name="LaButti K."/>
            <person name="Lindquist E."/>
            <person name="Lipzen A."/>
            <person name="Maire R."/>
            <person name="Meier B."/>
            <person name="Mihaltcheva S."/>
            <person name="Molinier V."/>
            <person name="Murat C."/>
            <person name="Poggeler S."/>
            <person name="Quandt C.A."/>
            <person name="Sperisen C."/>
            <person name="Tritt A."/>
            <person name="Tisserant E."/>
            <person name="Crous P.W."/>
            <person name="Henrissat B."/>
            <person name="Nehls U."/>
            <person name="Egli S."/>
            <person name="Spatafora J.W."/>
            <person name="Grigoriev I.V."/>
            <person name="Martin F.M."/>
        </authorList>
    </citation>
    <scope>NUCLEOTIDE SEQUENCE [LARGE SCALE GENOMIC DNA]</scope>
    <source>
        <strain evidence="3 4">CBS 459.81</strain>
    </source>
</reference>
<dbReference type="AlphaFoldDB" id="A0A8E2EIY2"/>
<protein>
    <submittedName>
        <fullName evidence="3">Uncharacterized protein</fullName>
    </submittedName>
</protein>
<sequence>MQSKCQSANTGEYVKENDSESTSKEIKTQIVFLVTTPMGKSFESIVQALGNKPPLSVPIDWMSHDNRALPQITSRVRFATHYALCLISREIWLDDSLTLLDKFKEAKFWDHPGDSTGSTSSGSSRSDRVQYDNECKCWPAEHIVEIDSAQEIGETTKPDKEVSKVYRTLRRGWIYLPLWWNCHDLAIRLAYLLVHASDAATNLLKTLLHFLQIARFNEVSGKFALTGFKIFVGGWTTCAGSAIAAALLGPLGPVVTAVGLTASISGWSLGFVSEMVNMARNSQRKNFETALEKRFPQLRLLHN</sequence>
<accession>A0A8E2EIY2</accession>
<feature type="transmembrane region" description="Helical" evidence="2">
    <location>
        <begin position="230"/>
        <end position="248"/>
    </location>
</feature>
<organism evidence="3 4">
    <name type="scientific">Lepidopterella palustris CBS 459.81</name>
    <dbReference type="NCBI Taxonomy" id="1314670"/>
    <lineage>
        <taxon>Eukaryota</taxon>
        <taxon>Fungi</taxon>
        <taxon>Dikarya</taxon>
        <taxon>Ascomycota</taxon>
        <taxon>Pezizomycotina</taxon>
        <taxon>Dothideomycetes</taxon>
        <taxon>Pleosporomycetidae</taxon>
        <taxon>Mytilinidiales</taxon>
        <taxon>Argynnaceae</taxon>
        <taxon>Lepidopterella</taxon>
    </lineage>
</organism>
<evidence type="ECO:0000313" key="4">
    <source>
        <dbReference type="Proteomes" id="UP000250266"/>
    </source>
</evidence>
<feature type="compositionally biased region" description="Polar residues" evidence="1">
    <location>
        <begin position="1"/>
        <end position="10"/>
    </location>
</feature>
<keyword evidence="2" id="KW-0472">Membrane</keyword>
<keyword evidence="4" id="KW-1185">Reference proteome</keyword>
<proteinExistence type="predicted"/>
<evidence type="ECO:0000256" key="2">
    <source>
        <dbReference type="SAM" id="Phobius"/>
    </source>
</evidence>
<gene>
    <name evidence="3" type="ORF">K432DRAFT_422257</name>
</gene>
<dbReference type="EMBL" id="KV744829">
    <property type="protein sequence ID" value="OCK84847.1"/>
    <property type="molecule type" value="Genomic_DNA"/>
</dbReference>
<keyword evidence="2" id="KW-1133">Transmembrane helix</keyword>
<feature type="region of interest" description="Disordered" evidence="1">
    <location>
        <begin position="1"/>
        <end position="20"/>
    </location>
</feature>
<keyword evidence="2" id="KW-0812">Transmembrane</keyword>
<dbReference type="Proteomes" id="UP000250266">
    <property type="component" value="Unassembled WGS sequence"/>
</dbReference>
<evidence type="ECO:0000256" key="1">
    <source>
        <dbReference type="SAM" id="MobiDB-lite"/>
    </source>
</evidence>
<name>A0A8E2EIY2_9PEZI</name>
<dbReference type="OrthoDB" id="4489302at2759"/>
<evidence type="ECO:0000313" key="3">
    <source>
        <dbReference type="EMBL" id="OCK84847.1"/>
    </source>
</evidence>